<dbReference type="InterPro" id="IPR013154">
    <property type="entry name" value="ADH-like_N"/>
</dbReference>
<dbReference type="Gene3D" id="3.90.180.10">
    <property type="entry name" value="Medium-chain alcohol dehydrogenases, catalytic domain"/>
    <property type="match status" value="1"/>
</dbReference>
<dbReference type="Pfam" id="PF08240">
    <property type="entry name" value="ADH_N"/>
    <property type="match status" value="1"/>
</dbReference>
<dbReference type="InterPro" id="IPR051397">
    <property type="entry name" value="Zn-ADH-like_protein"/>
</dbReference>
<dbReference type="PANTHER" id="PTHR43677:SF4">
    <property type="entry name" value="QUINONE OXIDOREDUCTASE-LIKE PROTEIN 2"/>
    <property type="match status" value="1"/>
</dbReference>
<sequence>MTAPPSLPETMRALVQEVRGSPLVLKSVPMPQPTPGAVVVRVLAALVDSKLPKILQSSEPILGFEYPLPFIPGTRAVGRVVALGPDATSLTVGQLVLLDPWVLGRDNPNNWILMGAMNGVTPGSKKLMKDNWSFAFFAEYAKTPLENTSILNEHRLCTELGYSIPELCQLAVDIVAYGGLRSIELQAGDRIIVTPATGAYNGSTVGVAVAMGASVIATGRTESALALLKKVHPGQVETVVRTGDVETDTAALKAFGPVDKMLEMGPGRAVGSTHAKSAIGALRPFGRAVIMGLGGGPMTHVEIPYMALVWNGIRIQGQVMYNLAWLKDLIKMAEAGVLKLGKERGFEVVGEFKLEELEQAWKIAAENDVFGKVVVLTPWKE</sequence>
<name>A0A6A5WIG5_9PLEO</name>
<accession>A0A6A5WIG5</accession>
<dbReference type="CDD" id="cd05188">
    <property type="entry name" value="MDR"/>
    <property type="match status" value="1"/>
</dbReference>
<dbReference type="GO" id="GO:0005739">
    <property type="term" value="C:mitochondrion"/>
    <property type="evidence" value="ECO:0007669"/>
    <property type="project" value="TreeGrafter"/>
</dbReference>
<dbReference type="InterPro" id="IPR036291">
    <property type="entry name" value="NAD(P)-bd_dom_sf"/>
</dbReference>
<dbReference type="GO" id="GO:0016491">
    <property type="term" value="F:oxidoreductase activity"/>
    <property type="evidence" value="ECO:0007669"/>
    <property type="project" value="TreeGrafter"/>
</dbReference>
<evidence type="ECO:0000313" key="4">
    <source>
        <dbReference type="Proteomes" id="UP000799779"/>
    </source>
</evidence>
<evidence type="ECO:0000259" key="1">
    <source>
        <dbReference type="Pfam" id="PF00107"/>
    </source>
</evidence>
<dbReference type="Proteomes" id="UP000799779">
    <property type="component" value="Unassembled WGS sequence"/>
</dbReference>
<reference evidence="3" key="1">
    <citation type="journal article" date="2020" name="Stud. Mycol.">
        <title>101 Dothideomycetes genomes: a test case for predicting lifestyles and emergence of pathogens.</title>
        <authorList>
            <person name="Haridas S."/>
            <person name="Albert R."/>
            <person name="Binder M."/>
            <person name="Bloem J."/>
            <person name="Labutti K."/>
            <person name="Salamov A."/>
            <person name="Andreopoulos B."/>
            <person name="Baker S."/>
            <person name="Barry K."/>
            <person name="Bills G."/>
            <person name="Bluhm B."/>
            <person name="Cannon C."/>
            <person name="Castanera R."/>
            <person name="Culley D."/>
            <person name="Daum C."/>
            <person name="Ezra D."/>
            <person name="Gonzalez J."/>
            <person name="Henrissat B."/>
            <person name="Kuo A."/>
            <person name="Liang C."/>
            <person name="Lipzen A."/>
            <person name="Lutzoni F."/>
            <person name="Magnuson J."/>
            <person name="Mondo S."/>
            <person name="Nolan M."/>
            <person name="Ohm R."/>
            <person name="Pangilinan J."/>
            <person name="Park H.-J."/>
            <person name="Ramirez L."/>
            <person name="Alfaro M."/>
            <person name="Sun H."/>
            <person name="Tritt A."/>
            <person name="Yoshinaga Y."/>
            <person name="Zwiers L.-H."/>
            <person name="Turgeon B."/>
            <person name="Goodwin S."/>
            <person name="Spatafora J."/>
            <person name="Crous P."/>
            <person name="Grigoriev I."/>
        </authorList>
    </citation>
    <scope>NUCLEOTIDE SEQUENCE</scope>
    <source>
        <strain evidence="3">CBS 123094</strain>
    </source>
</reference>
<dbReference type="AlphaFoldDB" id="A0A6A5WIG5"/>
<evidence type="ECO:0000259" key="2">
    <source>
        <dbReference type="Pfam" id="PF08240"/>
    </source>
</evidence>
<gene>
    <name evidence="3" type="ORF">P154DRAFT_432999</name>
</gene>
<organism evidence="3 4">
    <name type="scientific">Amniculicola lignicola CBS 123094</name>
    <dbReference type="NCBI Taxonomy" id="1392246"/>
    <lineage>
        <taxon>Eukaryota</taxon>
        <taxon>Fungi</taxon>
        <taxon>Dikarya</taxon>
        <taxon>Ascomycota</taxon>
        <taxon>Pezizomycotina</taxon>
        <taxon>Dothideomycetes</taxon>
        <taxon>Pleosporomycetidae</taxon>
        <taxon>Pleosporales</taxon>
        <taxon>Amniculicolaceae</taxon>
        <taxon>Amniculicola</taxon>
    </lineage>
</organism>
<feature type="domain" description="Alcohol dehydrogenase-like N-terminal" evidence="2">
    <location>
        <begin position="35"/>
        <end position="145"/>
    </location>
</feature>
<dbReference type="InterPro" id="IPR011032">
    <property type="entry name" value="GroES-like_sf"/>
</dbReference>
<feature type="domain" description="Alcohol dehydrogenase-like C-terminal" evidence="1">
    <location>
        <begin position="205"/>
        <end position="332"/>
    </location>
</feature>
<dbReference type="SUPFAM" id="SSF51735">
    <property type="entry name" value="NAD(P)-binding Rossmann-fold domains"/>
    <property type="match status" value="1"/>
</dbReference>
<keyword evidence="4" id="KW-1185">Reference proteome</keyword>
<dbReference type="OrthoDB" id="5407715at2759"/>
<dbReference type="Gene3D" id="3.40.50.720">
    <property type="entry name" value="NAD(P)-binding Rossmann-like Domain"/>
    <property type="match status" value="1"/>
</dbReference>
<dbReference type="EMBL" id="ML977583">
    <property type="protein sequence ID" value="KAF2001472.1"/>
    <property type="molecule type" value="Genomic_DNA"/>
</dbReference>
<protein>
    <submittedName>
        <fullName evidence="3">GroES-like protein</fullName>
    </submittedName>
</protein>
<dbReference type="SUPFAM" id="SSF50129">
    <property type="entry name" value="GroES-like"/>
    <property type="match status" value="1"/>
</dbReference>
<evidence type="ECO:0000313" key="3">
    <source>
        <dbReference type="EMBL" id="KAF2001472.1"/>
    </source>
</evidence>
<dbReference type="Pfam" id="PF00107">
    <property type="entry name" value="ADH_zinc_N"/>
    <property type="match status" value="1"/>
</dbReference>
<dbReference type="InterPro" id="IPR013149">
    <property type="entry name" value="ADH-like_C"/>
</dbReference>
<proteinExistence type="predicted"/>
<dbReference type="PANTHER" id="PTHR43677">
    <property type="entry name" value="SHORT-CHAIN DEHYDROGENASE/REDUCTASE"/>
    <property type="match status" value="1"/>
</dbReference>